<dbReference type="EMBL" id="NBIV01000046">
    <property type="protein sequence ID" value="PXF46048.1"/>
    <property type="molecule type" value="Genomic_DNA"/>
</dbReference>
<accession>A0A2V3IV78</accession>
<proteinExistence type="predicted"/>
<dbReference type="Pfam" id="PF03473">
    <property type="entry name" value="MOSC"/>
    <property type="match status" value="1"/>
</dbReference>
<dbReference type="GO" id="GO:0030170">
    <property type="term" value="F:pyridoxal phosphate binding"/>
    <property type="evidence" value="ECO:0007669"/>
    <property type="project" value="InterPro"/>
</dbReference>
<dbReference type="PANTHER" id="PTHR30212">
    <property type="entry name" value="PROTEIN YIIM"/>
    <property type="match status" value="1"/>
</dbReference>
<dbReference type="SUPFAM" id="SSF50800">
    <property type="entry name" value="PK beta-barrel domain-like"/>
    <property type="match status" value="1"/>
</dbReference>
<dbReference type="Proteomes" id="UP000247409">
    <property type="component" value="Unassembled WGS sequence"/>
</dbReference>
<dbReference type="InterPro" id="IPR005302">
    <property type="entry name" value="MoCF_Sase_C"/>
</dbReference>
<dbReference type="PROSITE" id="PS51340">
    <property type="entry name" value="MOSC"/>
    <property type="match status" value="1"/>
</dbReference>
<evidence type="ECO:0000259" key="1">
    <source>
        <dbReference type="PROSITE" id="PS51340"/>
    </source>
</evidence>
<feature type="domain" description="MOSC" evidence="1">
    <location>
        <begin position="56"/>
        <end position="207"/>
    </location>
</feature>
<dbReference type="GO" id="GO:0030151">
    <property type="term" value="F:molybdenum ion binding"/>
    <property type="evidence" value="ECO:0007669"/>
    <property type="project" value="InterPro"/>
</dbReference>
<dbReference type="OrthoDB" id="5390at2759"/>
<gene>
    <name evidence="2" type="ORF">BWQ96_04223</name>
</gene>
<dbReference type="AlphaFoldDB" id="A0A2V3IV78"/>
<protein>
    <recommendedName>
        <fullName evidence="1">MOSC domain-containing protein</fullName>
    </recommendedName>
</protein>
<dbReference type="InterPro" id="IPR052353">
    <property type="entry name" value="Benzoxazolinone_Detox_Enz"/>
</dbReference>
<comment type="caution">
    <text evidence="2">The sequence shown here is derived from an EMBL/GenBank/DDBJ whole genome shotgun (WGS) entry which is preliminary data.</text>
</comment>
<evidence type="ECO:0000313" key="3">
    <source>
        <dbReference type="Proteomes" id="UP000247409"/>
    </source>
</evidence>
<reference evidence="2 3" key="1">
    <citation type="journal article" date="2018" name="Mol. Biol. Evol.">
        <title>Analysis of the draft genome of the red seaweed Gracilariopsis chorda provides insights into genome size evolution in Rhodophyta.</title>
        <authorList>
            <person name="Lee J."/>
            <person name="Yang E.C."/>
            <person name="Graf L."/>
            <person name="Yang J.H."/>
            <person name="Qiu H."/>
            <person name="Zel Zion U."/>
            <person name="Chan C.X."/>
            <person name="Stephens T.G."/>
            <person name="Weber A.P.M."/>
            <person name="Boo G.H."/>
            <person name="Boo S.M."/>
            <person name="Kim K.M."/>
            <person name="Shin Y."/>
            <person name="Jung M."/>
            <person name="Lee S.J."/>
            <person name="Yim H.S."/>
            <person name="Lee J.H."/>
            <person name="Bhattacharya D."/>
            <person name="Yoon H.S."/>
        </authorList>
    </citation>
    <scope>NUCLEOTIDE SEQUENCE [LARGE SCALE GENOMIC DNA]</scope>
    <source>
        <strain evidence="2 3">SKKU-2015</strain>
        <tissue evidence="2">Whole body</tissue>
    </source>
</reference>
<dbReference type="GO" id="GO:0003824">
    <property type="term" value="F:catalytic activity"/>
    <property type="evidence" value="ECO:0007669"/>
    <property type="project" value="InterPro"/>
</dbReference>
<name>A0A2V3IV78_9FLOR</name>
<organism evidence="2 3">
    <name type="scientific">Gracilariopsis chorda</name>
    <dbReference type="NCBI Taxonomy" id="448386"/>
    <lineage>
        <taxon>Eukaryota</taxon>
        <taxon>Rhodophyta</taxon>
        <taxon>Florideophyceae</taxon>
        <taxon>Rhodymeniophycidae</taxon>
        <taxon>Gracilariales</taxon>
        <taxon>Gracilariaceae</taxon>
        <taxon>Gracilariopsis</taxon>
    </lineage>
</organism>
<evidence type="ECO:0000313" key="2">
    <source>
        <dbReference type="EMBL" id="PXF46048.1"/>
    </source>
</evidence>
<sequence length="227" mass="24747">MSTTTVQQSSAAAVMKRTKDCTNVHAVVPFLPFSTLSKKLLGPKPIESPRDNGCVSLIVERPDINLRNIVNSTRLTVGGGMENSGWVERPEVGKKDQICVMSEAVIRAITNGDDKDEWAAAGDNLFVDLDLGKHNLKVGDRVQVGDRVLLEVSSKPHTGCIKFSTRFGQDALKAVSVPLAKERRLRGIYFFVVKGGEIKAGDKIKKLKPELESEAGKETDASQQEES</sequence>
<dbReference type="Gene3D" id="2.40.33.20">
    <property type="entry name" value="PK beta-barrel domain-like"/>
    <property type="match status" value="1"/>
</dbReference>
<keyword evidence="3" id="KW-1185">Reference proteome</keyword>
<dbReference type="PANTHER" id="PTHR30212:SF2">
    <property type="entry name" value="PROTEIN YIIM"/>
    <property type="match status" value="1"/>
</dbReference>
<dbReference type="InterPro" id="IPR011037">
    <property type="entry name" value="Pyrv_Knase-like_insert_dom_sf"/>
</dbReference>